<evidence type="ECO:0000259" key="3">
    <source>
        <dbReference type="PROSITE" id="PS50893"/>
    </source>
</evidence>
<dbReference type="InterPro" id="IPR027417">
    <property type="entry name" value="P-loop_NTPase"/>
</dbReference>
<keyword evidence="4" id="KW-0449">Lipoprotein</keyword>
<dbReference type="KEGG" id="lri:NCTC12151_01238"/>
<evidence type="ECO:0000313" key="4">
    <source>
        <dbReference type="EMBL" id="SQI38628.1"/>
    </source>
</evidence>
<name>A0A2X4USG5_9GAMM</name>
<dbReference type="Proteomes" id="UP000249005">
    <property type="component" value="Chromosome 1"/>
</dbReference>
<proteinExistence type="predicted"/>
<dbReference type="EMBL" id="LS483470">
    <property type="protein sequence ID" value="SQI38628.1"/>
    <property type="molecule type" value="Genomic_DNA"/>
</dbReference>
<dbReference type="Gene3D" id="3.40.50.300">
    <property type="entry name" value="P-loop containing nucleotide triphosphate hydrolases"/>
    <property type="match status" value="1"/>
</dbReference>
<dbReference type="AlphaFoldDB" id="A0A2X4USG5"/>
<evidence type="ECO:0000256" key="1">
    <source>
        <dbReference type="ARBA" id="ARBA00022741"/>
    </source>
</evidence>
<evidence type="ECO:0000256" key="2">
    <source>
        <dbReference type="ARBA" id="ARBA00022840"/>
    </source>
</evidence>
<keyword evidence="2 4" id="KW-0067">ATP-binding</keyword>
<dbReference type="Pfam" id="PF00005">
    <property type="entry name" value="ABC_tran"/>
    <property type="match status" value="1"/>
</dbReference>
<dbReference type="GO" id="GO:0005886">
    <property type="term" value="C:plasma membrane"/>
    <property type="evidence" value="ECO:0007669"/>
    <property type="project" value="TreeGrafter"/>
</dbReference>
<dbReference type="SUPFAM" id="SSF52540">
    <property type="entry name" value="P-loop containing nucleoside triphosphate hydrolases"/>
    <property type="match status" value="1"/>
</dbReference>
<dbReference type="PANTHER" id="PTHR24220">
    <property type="entry name" value="IMPORT ATP-BINDING PROTEIN"/>
    <property type="match status" value="1"/>
</dbReference>
<dbReference type="InterPro" id="IPR003593">
    <property type="entry name" value="AAA+_ATPase"/>
</dbReference>
<evidence type="ECO:0000313" key="5">
    <source>
        <dbReference type="Proteomes" id="UP000249005"/>
    </source>
</evidence>
<dbReference type="PROSITE" id="PS50893">
    <property type="entry name" value="ABC_TRANSPORTER_2"/>
    <property type="match status" value="1"/>
</dbReference>
<protein>
    <submittedName>
        <fullName evidence="4">Lipoprotein-releasing system ATP-binding protein LolD</fullName>
        <ecNumber evidence="4">3.6.3.-</ecNumber>
    </submittedName>
</protein>
<gene>
    <name evidence="4" type="primary">lolD_1</name>
    <name evidence="4" type="ORF">NCTC12151_01238</name>
</gene>
<dbReference type="EC" id="3.6.3.-" evidence="4"/>
<dbReference type="GO" id="GO:0016887">
    <property type="term" value="F:ATP hydrolysis activity"/>
    <property type="evidence" value="ECO:0007669"/>
    <property type="project" value="InterPro"/>
</dbReference>
<sequence>MSELIVQRLKVHFNDSPQPVLHIPSLRVSSGSHIAVTGASGSGKTTLVNAVSGLDRCDEGQIFWDGEEIGSLSESGRDAWRARHVGLVMQDFHLYPGLSALDNVLLPARFRTWRMPTVLKLRASVLLERVGIYRVNQSVDTLSRGEKQRVAIARALLLSPSILIADEPTASLDEENSKLVSQLLVQFAKEGRSTLICVTHDARLSAQMQRTLVLENGQSRQSTRLEKTA</sequence>
<dbReference type="SMART" id="SM00382">
    <property type="entry name" value="AAA"/>
    <property type="match status" value="1"/>
</dbReference>
<accession>A0A2X4USG5</accession>
<keyword evidence="4" id="KW-0378">Hydrolase</keyword>
<keyword evidence="5" id="KW-1185">Reference proteome</keyword>
<keyword evidence="1" id="KW-0547">Nucleotide-binding</keyword>
<dbReference type="GO" id="GO:0022857">
    <property type="term" value="F:transmembrane transporter activity"/>
    <property type="evidence" value="ECO:0007669"/>
    <property type="project" value="TreeGrafter"/>
</dbReference>
<dbReference type="RefSeq" id="WP_111739814.1">
    <property type="nucleotide sequence ID" value="NZ_LR698987.1"/>
</dbReference>
<organism evidence="4 5">
    <name type="scientific">Leminorella richardii</name>
    <dbReference type="NCBI Taxonomy" id="158841"/>
    <lineage>
        <taxon>Bacteria</taxon>
        <taxon>Pseudomonadati</taxon>
        <taxon>Pseudomonadota</taxon>
        <taxon>Gammaproteobacteria</taxon>
        <taxon>Enterobacterales</taxon>
        <taxon>Budviciaceae</taxon>
        <taxon>Leminorella</taxon>
    </lineage>
</organism>
<reference evidence="4 5" key="1">
    <citation type="submission" date="2018-06" db="EMBL/GenBank/DDBJ databases">
        <authorList>
            <consortium name="Pathogen Informatics"/>
            <person name="Doyle S."/>
        </authorList>
    </citation>
    <scope>NUCLEOTIDE SEQUENCE [LARGE SCALE GENOMIC DNA]</scope>
    <source>
        <strain evidence="4 5">NCTC12151</strain>
    </source>
</reference>
<dbReference type="InterPro" id="IPR003439">
    <property type="entry name" value="ABC_transporter-like_ATP-bd"/>
</dbReference>
<dbReference type="GO" id="GO:0005524">
    <property type="term" value="F:ATP binding"/>
    <property type="evidence" value="ECO:0007669"/>
    <property type="project" value="UniProtKB-KW"/>
</dbReference>
<feature type="domain" description="ABC transporter" evidence="3">
    <location>
        <begin position="6"/>
        <end position="229"/>
    </location>
</feature>
<dbReference type="InterPro" id="IPR015854">
    <property type="entry name" value="ABC_transpr_LolD-like"/>
</dbReference>
<dbReference type="OrthoDB" id="9802264at2"/>